<feature type="compositionally biased region" description="Polar residues" evidence="1">
    <location>
        <begin position="60"/>
        <end position="75"/>
    </location>
</feature>
<evidence type="ECO:0000256" key="1">
    <source>
        <dbReference type="SAM" id="MobiDB-lite"/>
    </source>
</evidence>
<feature type="non-terminal residue" evidence="2">
    <location>
        <position position="75"/>
    </location>
</feature>
<protein>
    <submittedName>
        <fullName evidence="2">Uncharacterized protein</fullName>
    </submittedName>
</protein>
<feature type="non-terminal residue" evidence="2">
    <location>
        <position position="1"/>
    </location>
</feature>
<proteinExistence type="predicted"/>
<feature type="region of interest" description="Disordered" evidence="1">
    <location>
        <begin position="22"/>
        <end position="75"/>
    </location>
</feature>
<feature type="compositionally biased region" description="Low complexity" evidence="1">
    <location>
        <begin position="36"/>
        <end position="48"/>
    </location>
</feature>
<sequence length="75" mass="8450">WKHRVQGSWSWPIARRSRRSSCTCCGSARPRDRWPTRSSSRPPRTAWRGRPTCTPASVKPSVTSGARSPQSKRSA</sequence>
<dbReference type="EMBL" id="CADCVU010000155">
    <property type="protein sequence ID" value="CAA9509497.1"/>
    <property type="molecule type" value="Genomic_DNA"/>
</dbReference>
<organism evidence="2">
    <name type="scientific">uncultured Solirubrobacterales bacterium</name>
    <dbReference type="NCBI Taxonomy" id="768556"/>
    <lineage>
        <taxon>Bacteria</taxon>
        <taxon>Bacillati</taxon>
        <taxon>Actinomycetota</taxon>
        <taxon>Thermoleophilia</taxon>
        <taxon>Solirubrobacterales</taxon>
        <taxon>environmental samples</taxon>
    </lineage>
</organism>
<evidence type="ECO:0000313" key="2">
    <source>
        <dbReference type="EMBL" id="CAA9509497.1"/>
    </source>
</evidence>
<name>A0A6J4SZZ5_9ACTN</name>
<gene>
    <name evidence="2" type="ORF">AVDCRST_MAG45-1810</name>
</gene>
<dbReference type="AlphaFoldDB" id="A0A6J4SZZ5"/>
<reference evidence="2" key="1">
    <citation type="submission" date="2020-02" db="EMBL/GenBank/DDBJ databases">
        <authorList>
            <person name="Meier V. D."/>
        </authorList>
    </citation>
    <scope>NUCLEOTIDE SEQUENCE</scope>
    <source>
        <strain evidence="2">AVDCRST_MAG45</strain>
    </source>
</reference>
<accession>A0A6J4SZZ5</accession>